<dbReference type="PANTHER" id="PTHR10098">
    <property type="entry name" value="RAPSYN-RELATED"/>
    <property type="match status" value="1"/>
</dbReference>
<evidence type="ECO:0000313" key="5">
    <source>
        <dbReference type="Proteomes" id="UP001596043"/>
    </source>
</evidence>
<evidence type="ECO:0000259" key="3">
    <source>
        <dbReference type="Pfam" id="PF12770"/>
    </source>
</evidence>
<dbReference type="RefSeq" id="WP_379980188.1">
    <property type="nucleotide sequence ID" value="NZ_JBHSFV010000009.1"/>
</dbReference>
<feature type="chain" id="PRO_5047146201" evidence="2">
    <location>
        <begin position="22"/>
        <end position="1011"/>
    </location>
</feature>
<keyword evidence="2" id="KW-0732">Signal</keyword>
<organism evidence="4 5">
    <name type="scientific">Dokdonia ponticola</name>
    <dbReference type="NCBI Taxonomy" id="2041041"/>
    <lineage>
        <taxon>Bacteria</taxon>
        <taxon>Pseudomonadati</taxon>
        <taxon>Bacteroidota</taxon>
        <taxon>Flavobacteriia</taxon>
        <taxon>Flavobacteriales</taxon>
        <taxon>Flavobacteriaceae</taxon>
        <taxon>Dokdonia</taxon>
    </lineage>
</organism>
<evidence type="ECO:0000313" key="4">
    <source>
        <dbReference type="EMBL" id="MFC4635200.1"/>
    </source>
</evidence>
<comment type="caution">
    <text evidence="4">The sequence shown here is derived from an EMBL/GenBank/DDBJ whole genome shotgun (WGS) entry which is preliminary data.</text>
</comment>
<dbReference type="Proteomes" id="UP001596043">
    <property type="component" value="Unassembled WGS sequence"/>
</dbReference>
<dbReference type="PANTHER" id="PTHR10098:SF108">
    <property type="entry name" value="TETRATRICOPEPTIDE REPEAT PROTEIN 28"/>
    <property type="match status" value="1"/>
</dbReference>
<keyword evidence="1" id="KW-0812">Transmembrane</keyword>
<protein>
    <submittedName>
        <fullName evidence="4">CHAT domain-containing protein</fullName>
    </submittedName>
</protein>
<evidence type="ECO:0000256" key="2">
    <source>
        <dbReference type="SAM" id="SignalP"/>
    </source>
</evidence>
<keyword evidence="1" id="KW-1133">Transmembrane helix</keyword>
<feature type="transmembrane region" description="Helical" evidence="1">
    <location>
        <begin position="984"/>
        <end position="1002"/>
    </location>
</feature>
<dbReference type="InterPro" id="IPR024983">
    <property type="entry name" value="CHAT_dom"/>
</dbReference>
<dbReference type="EMBL" id="JBHSFV010000009">
    <property type="protein sequence ID" value="MFC4635200.1"/>
    <property type="molecule type" value="Genomic_DNA"/>
</dbReference>
<feature type="signal peptide" evidence="2">
    <location>
        <begin position="1"/>
        <end position="21"/>
    </location>
</feature>
<sequence length="1011" mass="115891">MTKKLLFTLIFFIFYISSLNAQNTESLSRIADSLQFKEFKNEEALKIRENILQKSSKTDSLYGFNKIRYWSTQGSLAIQNNEVEKGLIYLDSVWQYKEVTPSDDYALDYLTSSVANYYVTSFPSKGVDFCLTICREYVAFLKSKKASAEMIQAIYSDLGFLNNYSRKYKASSYYNALGIELMQQETVIDSSLISEYYNWIGSNYSDQDILNKSLKYYKKGVAFGLNSDMKDPYPIIHKIGNYVNELLIYGDYDAAFKTLQLLESKKEAWLDSEYLGHMFDPHERPSSIIMTQLYFHLPFLRYYAQIGAVDKAKTVFAKMETIKEGLVNTRCDFLEPYSLAVLKMEMVWTPEENKKYLSAFTEEMKRNDCIHNYSVAKFMLGRVYFNSGEYDLMNTEFEDIAIEGASYFKTFQARVKNLRAQAALKVGNKTAFIANLQEAVVKLMKDSTHLKNKRLSITSFEKDNSALTINTMLEIADGYDQLYQSTKDSLYLYRKADLSYITAQKFNQLYKDGLFNANLEQYMFQINQNLLDHQSLFEDTTQLVNLIENNGSQHLTATFNRKRNIYTEIPEKLDVLKDIVDIKIEAIRSKEITDAPEKLDALQATSDSIKTVIQDLHDKKTNTANVEWSLTAFQNILSDNQCIIRYVIGEKSIFGIRIQKDEHKIVNLGDRIQLNTLIDKQRAVIFDRTASYRETFTDLYTKLVAPFLEDLANPSEKDLTFITQNELSYVPFAALINPNGNFLIESNPVSTAFSLPLLSVQKELKSNGKRLGVFAPIYAQNSKMPSDLMALQRSGFYELPFAQEESKEISTIFNGDLYTGTSASKEIFIQQKEQYDILHLAMHALSNTEGSQQSSLVFSEDERLLFDELYTYNIPAQLAVLSACNTGTGILKEGEDLQSLSRAFTYAGTNSTLTSLWNVNDQSTKEIMKSFYIHLKEGDAKHIALRKSNLEYLNKASEDVLRHPYYWAGFVVSGNTAPITQTSYFWWYILGGILVLGLLYTLSRKRTKPNE</sequence>
<feature type="domain" description="CHAT" evidence="3">
    <location>
        <begin position="694"/>
        <end position="975"/>
    </location>
</feature>
<name>A0ABV9I0B1_9FLAO</name>
<keyword evidence="1" id="KW-0472">Membrane</keyword>
<dbReference type="Pfam" id="PF12770">
    <property type="entry name" value="CHAT"/>
    <property type="match status" value="1"/>
</dbReference>
<evidence type="ECO:0000256" key="1">
    <source>
        <dbReference type="SAM" id="Phobius"/>
    </source>
</evidence>
<gene>
    <name evidence="4" type="ORF">ACFO3O_14910</name>
</gene>
<accession>A0ABV9I0B1</accession>
<reference evidence="5" key="1">
    <citation type="journal article" date="2019" name="Int. J. Syst. Evol. Microbiol.">
        <title>The Global Catalogue of Microorganisms (GCM) 10K type strain sequencing project: providing services to taxonomists for standard genome sequencing and annotation.</title>
        <authorList>
            <consortium name="The Broad Institute Genomics Platform"/>
            <consortium name="The Broad Institute Genome Sequencing Center for Infectious Disease"/>
            <person name="Wu L."/>
            <person name="Ma J."/>
        </authorList>
    </citation>
    <scope>NUCLEOTIDE SEQUENCE [LARGE SCALE GENOMIC DNA]</scope>
    <source>
        <strain evidence="5">YJ-61-S</strain>
    </source>
</reference>
<keyword evidence="5" id="KW-1185">Reference proteome</keyword>
<proteinExistence type="predicted"/>